<feature type="chain" id="PRO_5028080048" description="Autotransporter domain-containing protein" evidence="1">
    <location>
        <begin position="35"/>
        <end position="938"/>
    </location>
</feature>
<feature type="signal peptide" evidence="1">
    <location>
        <begin position="1"/>
        <end position="34"/>
    </location>
</feature>
<evidence type="ECO:0000259" key="2">
    <source>
        <dbReference type="PROSITE" id="PS51208"/>
    </source>
</evidence>
<reference evidence="3" key="1">
    <citation type="journal article" date="2020" name="mSystems">
        <title>Genome- and Community-Level Interaction Insights into Carbon Utilization and Element Cycling Functions of Hydrothermarchaeota in Hydrothermal Sediment.</title>
        <authorList>
            <person name="Zhou Z."/>
            <person name="Liu Y."/>
            <person name="Xu W."/>
            <person name="Pan J."/>
            <person name="Luo Z.H."/>
            <person name="Li M."/>
        </authorList>
    </citation>
    <scope>NUCLEOTIDE SEQUENCE [LARGE SCALE GENOMIC DNA]</scope>
    <source>
        <strain evidence="3">SpSt-243</strain>
    </source>
</reference>
<protein>
    <recommendedName>
        <fullName evidence="2">Autotransporter domain-containing protein</fullName>
    </recommendedName>
</protein>
<dbReference type="SMART" id="SM00869">
    <property type="entry name" value="Autotransporter"/>
    <property type="match status" value="1"/>
</dbReference>
<dbReference type="InterPro" id="IPR011050">
    <property type="entry name" value="Pectin_lyase_fold/virulence"/>
</dbReference>
<dbReference type="InterPro" id="IPR036709">
    <property type="entry name" value="Autotransporte_beta_dom_sf"/>
</dbReference>
<dbReference type="AlphaFoldDB" id="A0A7C1SX43"/>
<dbReference type="SUPFAM" id="SSF103515">
    <property type="entry name" value="Autotransporter"/>
    <property type="match status" value="1"/>
</dbReference>
<feature type="domain" description="Autotransporter" evidence="2">
    <location>
        <begin position="663"/>
        <end position="938"/>
    </location>
</feature>
<dbReference type="PROSITE" id="PS51208">
    <property type="entry name" value="AUTOTRANSPORTER"/>
    <property type="match status" value="1"/>
</dbReference>
<accession>A0A7C1SX43</accession>
<dbReference type="Pfam" id="PF03797">
    <property type="entry name" value="Autotransporter"/>
    <property type="match status" value="1"/>
</dbReference>
<dbReference type="InterPro" id="IPR005546">
    <property type="entry name" value="Autotransporte_beta"/>
</dbReference>
<name>A0A7C1SX43_9HYPH</name>
<organism evidence="3">
    <name type="scientific">Agrobacterium albertimagni</name>
    <dbReference type="NCBI Taxonomy" id="147266"/>
    <lineage>
        <taxon>Bacteria</taxon>
        <taxon>Pseudomonadati</taxon>
        <taxon>Pseudomonadota</taxon>
        <taxon>Alphaproteobacteria</taxon>
        <taxon>Hyphomicrobiales</taxon>
        <taxon>Rhizobiaceae</taxon>
        <taxon>Rhizobium/Agrobacterium group</taxon>
        <taxon>Agrobacterium</taxon>
    </lineage>
</organism>
<dbReference type="NCBIfam" id="TIGR04393">
    <property type="entry name" value="rpt_T5SS_PEPC"/>
    <property type="match status" value="4"/>
</dbReference>
<dbReference type="EMBL" id="DSKI01000591">
    <property type="protein sequence ID" value="HEB44302.1"/>
    <property type="molecule type" value="Genomic_DNA"/>
</dbReference>
<evidence type="ECO:0000313" key="3">
    <source>
        <dbReference type="EMBL" id="HEB44302.1"/>
    </source>
</evidence>
<dbReference type="SUPFAM" id="SSF51126">
    <property type="entry name" value="Pectin lyase-like"/>
    <property type="match status" value="1"/>
</dbReference>
<comment type="caution">
    <text evidence="3">The sequence shown here is derived from an EMBL/GenBank/DDBJ whole genome shotgun (WGS) entry which is preliminary data.</text>
</comment>
<gene>
    <name evidence="3" type="ORF">ENP70_11555</name>
</gene>
<keyword evidence="1" id="KW-0732">Signal</keyword>
<dbReference type="InterPro" id="IPR030895">
    <property type="entry name" value="T5SS_PEPC_rpt"/>
</dbReference>
<proteinExistence type="predicted"/>
<dbReference type="Gene3D" id="2.40.128.130">
    <property type="entry name" value="Autotransporter beta-domain"/>
    <property type="match status" value="1"/>
</dbReference>
<sequence>MSFTWIRGALMRTPGMSIWAALAIVCLSSCPAFSQAVNYDTDLAIELSSPGARGPIPLNVDVLRVGVSSGAMAELSMYNQASILADTVRTLVIGAATESSGIVTLDGVGTQLSTALGVRVGVAGDGSLEVTNGATLTTSNFNIAFSSSGTGTAKVDGVGSRVIATNDAFVGRAGKNALLALDNGSSFAANSFNVGDAAGSSGSVTVSGASQLTVSSQMNVGNSGIGALSIRGTGSKVQVQGNMNVGWQKGSVGNVLISGPGSMLDVQSELRLGTKEATGTIILTDGARASAETLFIGNEKGTGFLIMSGAGTVLDLEKSLFLGFLVGNAALSIRDHAVLNVGGIIYYPTSVGESSGIFYIGGNLESPSSPGYVIADSIQMITSRDFLIFNHTSNDYVFAVPVVSQPGAGTILSLAGVTHFSDVSGFRGNFDIVGGTLTFGSAPNTTVSVSSGGTLGGNPTVGSLSVLDSGILSPGNSIGKITVTGSATFQSGAIYDLEVDHFGNLDQLQVGGALTLDPGAVLSVRPLDAPLSSSLTSVSDKIIATAATGVSGSFGVIEDSFAFLDAYVRYDAQNIYLSLIRNSVGFSALAETENQQFTANAVGNLGANSVLYHAVEAMTESEAAYAFDQLSGAVYGVVPEILFARGDRFSRVLQRRLAADQSPNMASTRYWMTGVRGGARSRGKVFGETLSEQSHLFAAGAEFWSSESALGFALGYGQGDFVVEGSHFGGSTNDIFLGIYGEHRFEHLVLRGVASIAQHDVASARSVEFSGLSERLASDFVVVSGNLYAEAALALPVVNALNLEPFVGFSIGSLDGGFSEGGGVAMLQGELDSDTQMLAALGLRLTGQCLSIRLADVCIDLSASWEHLFDSQRNSSVAFAGGAPFETTIGGFDEHSAQIDLSISAAVSDNASLRFSYSGEFSGRSTSQSAGIRLEGVF</sequence>
<evidence type="ECO:0000256" key="1">
    <source>
        <dbReference type="SAM" id="SignalP"/>
    </source>
</evidence>